<evidence type="ECO:0000313" key="2">
    <source>
        <dbReference type="Proteomes" id="UP000214355"/>
    </source>
</evidence>
<dbReference type="SUPFAM" id="SSF50118">
    <property type="entry name" value="Cell growth inhibitor/plasmid maintenance toxic component"/>
    <property type="match status" value="1"/>
</dbReference>
<dbReference type="AlphaFoldDB" id="A0A1H2LHQ4"/>
<dbReference type="Pfam" id="PF02452">
    <property type="entry name" value="PemK_toxin"/>
    <property type="match status" value="1"/>
</dbReference>
<evidence type="ECO:0000313" key="1">
    <source>
        <dbReference type="EMBL" id="SDU80567.1"/>
    </source>
</evidence>
<accession>A0A1H2LHQ4</accession>
<dbReference type="Proteomes" id="UP000214355">
    <property type="component" value="Chromosome I"/>
</dbReference>
<reference evidence="2" key="1">
    <citation type="submission" date="2016-10" db="EMBL/GenBank/DDBJ databases">
        <authorList>
            <person name="Varghese N."/>
            <person name="Submissions S."/>
        </authorList>
    </citation>
    <scope>NUCLEOTIDE SEQUENCE [LARGE SCALE GENOMIC DNA]</scope>
    <source>
        <strain evidence="2">DSM 10002</strain>
    </source>
</reference>
<keyword evidence="2" id="KW-1185">Reference proteome</keyword>
<organism evidence="1 2">
    <name type="scientific">Arcanobacterium phocae</name>
    <dbReference type="NCBI Taxonomy" id="131112"/>
    <lineage>
        <taxon>Bacteria</taxon>
        <taxon>Bacillati</taxon>
        <taxon>Actinomycetota</taxon>
        <taxon>Actinomycetes</taxon>
        <taxon>Actinomycetales</taxon>
        <taxon>Actinomycetaceae</taxon>
        <taxon>Arcanobacterium</taxon>
    </lineage>
</organism>
<dbReference type="GO" id="GO:0003677">
    <property type="term" value="F:DNA binding"/>
    <property type="evidence" value="ECO:0007669"/>
    <property type="project" value="InterPro"/>
</dbReference>
<sequence length="174" mass="19955">MKMWRTIAKILLDVGKRVVTDQTSTPSLGLPGPRDQAIVYDVTTLGEPDFSYHPVKDAIPDPGEVVWTWVPYEENDGRGKDRPVLVVAAHGSDHVVFAQTTSKDHDRDAQDEARWGRYWMDIGSGNWDARRRPSEVRLNRLMIVHINQVRRTGGQLERRIFVRVIAEIKKYLHS</sequence>
<proteinExistence type="predicted"/>
<dbReference type="InterPro" id="IPR003477">
    <property type="entry name" value="PemK-like"/>
</dbReference>
<gene>
    <name evidence="1" type="ORF">SAMN04489737_1242</name>
</gene>
<protein>
    <submittedName>
        <fullName evidence="1">PemK-like, MazF-like toxin of type II toxin-antitoxin system</fullName>
    </submittedName>
</protein>
<dbReference type="EMBL" id="LT629804">
    <property type="protein sequence ID" value="SDU80567.1"/>
    <property type="molecule type" value="Genomic_DNA"/>
</dbReference>
<name>A0A1H2LHQ4_9ACTO</name>
<dbReference type="STRING" id="131112.SAMN04489737_1242"/>